<dbReference type="PANTHER" id="PTHR23416:SF23">
    <property type="entry name" value="ACETYLTRANSFERASE C18B11.09C-RELATED"/>
    <property type="match status" value="1"/>
</dbReference>
<organism evidence="3 4">
    <name type="scientific">Stenotrophomonas terrae</name>
    <dbReference type="NCBI Taxonomy" id="405446"/>
    <lineage>
        <taxon>Bacteria</taxon>
        <taxon>Pseudomonadati</taxon>
        <taxon>Pseudomonadota</taxon>
        <taxon>Gammaproteobacteria</taxon>
        <taxon>Lysobacterales</taxon>
        <taxon>Lysobacteraceae</taxon>
        <taxon>Stenotrophomonas</taxon>
    </lineage>
</organism>
<dbReference type="GO" id="GO:0008374">
    <property type="term" value="F:O-acyltransferase activity"/>
    <property type="evidence" value="ECO:0007669"/>
    <property type="project" value="TreeGrafter"/>
</dbReference>
<comment type="similarity">
    <text evidence="1">Belongs to the transferase hexapeptide repeat family.</text>
</comment>
<dbReference type="EMBL" id="LDJJ01000017">
    <property type="protein sequence ID" value="KRG69434.1"/>
    <property type="molecule type" value="Genomic_DNA"/>
</dbReference>
<dbReference type="InterPro" id="IPR001451">
    <property type="entry name" value="Hexapep"/>
</dbReference>
<dbReference type="PANTHER" id="PTHR23416">
    <property type="entry name" value="SIALIC ACID SYNTHASE-RELATED"/>
    <property type="match status" value="1"/>
</dbReference>
<dbReference type="Gene3D" id="2.160.10.10">
    <property type="entry name" value="Hexapeptide repeat proteins"/>
    <property type="match status" value="1"/>
</dbReference>
<dbReference type="Pfam" id="PF00132">
    <property type="entry name" value="Hexapep"/>
    <property type="match status" value="1"/>
</dbReference>
<gene>
    <name evidence="3" type="ORF">ABB27_06150</name>
</gene>
<dbReference type="OrthoDB" id="9815592at2"/>
<keyword evidence="4" id="KW-1185">Reference proteome</keyword>
<dbReference type="SUPFAM" id="SSF51161">
    <property type="entry name" value="Trimeric LpxA-like enzymes"/>
    <property type="match status" value="1"/>
</dbReference>
<dbReference type="InterPro" id="IPR011004">
    <property type="entry name" value="Trimer_LpxA-like_sf"/>
</dbReference>
<evidence type="ECO:0000256" key="2">
    <source>
        <dbReference type="ARBA" id="ARBA00022679"/>
    </source>
</evidence>
<dbReference type="CDD" id="cd04647">
    <property type="entry name" value="LbH_MAT_like"/>
    <property type="match status" value="1"/>
</dbReference>
<dbReference type="Proteomes" id="UP000051863">
    <property type="component" value="Unassembled WGS sequence"/>
</dbReference>
<evidence type="ECO:0000313" key="4">
    <source>
        <dbReference type="Proteomes" id="UP000051863"/>
    </source>
</evidence>
<evidence type="ECO:0000256" key="1">
    <source>
        <dbReference type="ARBA" id="ARBA00007274"/>
    </source>
</evidence>
<accession>A0A0R0CT04</accession>
<sequence length="273" mass="30353">MRHRVFHSMDLRARLGDYAARMQVTPAALAEAYDWLLANEGAFEEASGDQVRVSICSVDIEWKLQHPLGKQLYHVLKTEVPAQLVPRYGINWPTFKDRCLRLWEQVYNIAINKVPFHWVRLTWLRIGGAKIGEGSTIWRNTEVLGVNSLVIGKDSVIAWHCQIDARAGLRIGDHVAIASHVLIIAGSHDLTAPEFWSVSAPIVIEDYVWIASRALIAHGAHLGRGCVITANTVVAKEVPPYKIIGGTGAKPMGERPHNLSYRVGGKNILTLLH</sequence>
<comment type="caution">
    <text evidence="3">The sequence shown here is derived from an EMBL/GenBank/DDBJ whole genome shotgun (WGS) entry which is preliminary data.</text>
</comment>
<dbReference type="InterPro" id="IPR051159">
    <property type="entry name" value="Hexapeptide_acetyltransf"/>
</dbReference>
<proteinExistence type="inferred from homology"/>
<keyword evidence="2 3" id="KW-0808">Transferase</keyword>
<dbReference type="PATRIC" id="fig|405446.3.peg.559"/>
<dbReference type="GO" id="GO:0005829">
    <property type="term" value="C:cytosol"/>
    <property type="evidence" value="ECO:0007669"/>
    <property type="project" value="TreeGrafter"/>
</dbReference>
<dbReference type="AlphaFoldDB" id="A0A0R0CT04"/>
<protein>
    <submittedName>
        <fullName evidence="3">Acetyltransferase</fullName>
    </submittedName>
</protein>
<reference evidence="3 4" key="1">
    <citation type="submission" date="2015-05" db="EMBL/GenBank/DDBJ databases">
        <title>Genome sequencing and analysis of members of genus Stenotrophomonas.</title>
        <authorList>
            <person name="Patil P.P."/>
            <person name="Midha S."/>
            <person name="Patil P.B."/>
        </authorList>
    </citation>
    <scope>NUCLEOTIDE SEQUENCE [LARGE SCALE GENOMIC DNA]</scope>
    <source>
        <strain evidence="3 4">DSM 18941</strain>
    </source>
</reference>
<evidence type="ECO:0000313" key="3">
    <source>
        <dbReference type="EMBL" id="KRG69434.1"/>
    </source>
</evidence>
<name>A0A0R0CT04_9GAMM</name>